<dbReference type="GO" id="GO:0051707">
    <property type="term" value="P:response to other organism"/>
    <property type="evidence" value="ECO:0007669"/>
    <property type="project" value="UniProtKB-ARBA"/>
</dbReference>
<evidence type="ECO:0000259" key="10">
    <source>
        <dbReference type="PROSITE" id="PS51294"/>
    </source>
</evidence>
<feature type="domain" description="HTH myb-type" evidence="10">
    <location>
        <begin position="9"/>
        <end position="61"/>
    </location>
</feature>
<keyword evidence="3" id="KW-0805">Transcription regulation</keyword>
<dbReference type="FunFam" id="1.10.10.60:FF:000001">
    <property type="entry name" value="MYB-related transcription factor"/>
    <property type="match status" value="1"/>
</dbReference>
<dbReference type="FunFam" id="1.10.10.60:FF:000394">
    <property type="entry name" value="MYB transcription factor"/>
    <property type="match status" value="1"/>
</dbReference>
<comment type="caution">
    <text evidence="11">The sequence shown here is derived from an EMBL/GenBank/DDBJ whole genome shotgun (WGS) entry which is preliminary data.</text>
</comment>
<dbReference type="Gene3D" id="1.10.10.60">
    <property type="entry name" value="Homeodomain-like"/>
    <property type="match status" value="2"/>
</dbReference>
<comment type="function">
    <text evidence="7">Transcription factor.</text>
</comment>
<dbReference type="InterPro" id="IPR009057">
    <property type="entry name" value="Homeodomain-like_sf"/>
</dbReference>
<keyword evidence="5" id="KW-0804">Transcription</keyword>
<dbReference type="Gene3D" id="3.30.530.20">
    <property type="match status" value="1"/>
</dbReference>
<comment type="subcellular location">
    <subcellularLocation>
        <location evidence="1">Nucleus</location>
    </subcellularLocation>
</comment>
<feature type="domain" description="Myb-like" evidence="9">
    <location>
        <begin position="62"/>
        <end position="112"/>
    </location>
</feature>
<dbReference type="SUPFAM" id="SSF46689">
    <property type="entry name" value="Homeodomain-like"/>
    <property type="match status" value="1"/>
</dbReference>
<gene>
    <name evidence="11" type="ORF">Fot_12605</name>
</gene>
<dbReference type="GO" id="GO:0005634">
    <property type="term" value="C:nucleus"/>
    <property type="evidence" value="ECO:0007669"/>
    <property type="project" value="UniProtKB-SubCell"/>
</dbReference>
<dbReference type="GO" id="GO:0000976">
    <property type="term" value="F:transcription cis-regulatory region binding"/>
    <property type="evidence" value="ECO:0007669"/>
    <property type="project" value="UniProtKB-ARBA"/>
</dbReference>
<feature type="compositionally biased region" description="Basic and acidic residues" evidence="8">
    <location>
        <begin position="122"/>
        <end position="135"/>
    </location>
</feature>
<evidence type="ECO:0000256" key="8">
    <source>
        <dbReference type="SAM" id="MobiDB-lite"/>
    </source>
</evidence>
<evidence type="ECO:0000313" key="11">
    <source>
        <dbReference type="EMBL" id="KAL2551075.1"/>
    </source>
</evidence>
<dbReference type="AlphaFoldDB" id="A0ABD1WRZ5"/>
<evidence type="ECO:0000313" key="12">
    <source>
        <dbReference type="Proteomes" id="UP001604277"/>
    </source>
</evidence>
<dbReference type="InterPro" id="IPR023393">
    <property type="entry name" value="START-like_dom_sf"/>
</dbReference>
<dbReference type="PANTHER" id="PTHR47999">
    <property type="entry name" value="TRANSCRIPTION FACTOR MYB8-RELATED-RELATED"/>
    <property type="match status" value="1"/>
</dbReference>
<name>A0ABD1WRZ5_9LAMI</name>
<dbReference type="PROSITE" id="PS51294">
    <property type="entry name" value="HTH_MYB"/>
    <property type="match status" value="2"/>
</dbReference>
<protein>
    <submittedName>
        <fullName evidence="11">R2R3-MYB protein</fullName>
    </submittedName>
</protein>
<organism evidence="11 12">
    <name type="scientific">Forsythia ovata</name>
    <dbReference type="NCBI Taxonomy" id="205694"/>
    <lineage>
        <taxon>Eukaryota</taxon>
        <taxon>Viridiplantae</taxon>
        <taxon>Streptophyta</taxon>
        <taxon>Embryophyta</taxon>
        <taxon>Tracheophyta</taxon>
        <taxon>Spermatophyta</taxon>
        <taxon>Magnoliopsida</taxon>
        <taxon>eudicotyledons</taxon>
        <taxon>Gunneridae</taxon>
        <taxon>Pentapetalae</taxon>
        <taxon>asterids</taxon>
        <taxon>lamiids</taxon>
        <taxon>Lamiales</taxon>
        <taxon>Oleaceae</taxon>
        <taxon>Forsythieae</taxon>
        <taxon>Forsythia</taxon>
    </lineage>
</organism>
<dbReference type="InterPro" id="IPR001005">
    <property type="entry name" value="SANT/Myb"/>
</dbReference>
<dbReference type="EMBL" id="JBFOLJ010000003">
    <property type="protein sequence ID" value="KAL2551075.1"/>
    <property type="molecule type" value="Genomic_DNA"/>
</dbReference>
<dbReference type="InterPro" id="IPR015495">
    <property type="entry name" value="Myb_TF_plants"/>
</dbReference>
<evidence type="ECO:0000256" key="4">
    <source>
        <dbReference type="ARBA" id="ARBA00023125"/>
    </source>
</evidence>
<dbReference type="Proteomes" id="UP001604277">
    <property type="component" value="Unassembled WGS sequence"/>
</dbReference>
<evidence type="ECO:0000256" key="7">
    <source>
        <dbReference type="ARBA" id="ARBA00057804"/>
    </source>
</evidence>
<proteinExistence type="predicted"/>
<dbReference type="InterPro" id="IPR017930">
    <property type="entry name" value="Myb_dom"/>
</dbReference>
<keyword evidence="12" id="KW-1185">Reference proteome</keyword>
<keyword evidence="2" id="KW-0677">Repeat</keyword>
<evidence type="ECO:0000256" key="6">
    <source>
        <dbReference type="ARBA" id="ARBA00023242"/>
    </source>
</evidence>
<evidence type="ECO:0000256" key="2">
    <source>
        <dbReference type="ARBA" id="ARBA00022737"/>
    </source>
</evidence>
<reference evidence="12" key="1">
    <citation type="submission" date="2024-07" db="EMBL/GenBank/DDBJ databases">
        <title>Two chromosome-level genome assemblies of Korean endemic species Abeliophyllum distichum and Forsythia ovata (Oleaceae).</title>
        <authorList>
            <person name="Jang H."/>
        </authorList>
    </citation>
    <scope>NUCLEOTIDE SEQUENCE [LARGE SCALE GENOMIC DNA]</scope>
</reference>
<dbReference type="Pfam" id="PF00249">
    <property type="entry name" value="Myb_DNA-binding"/>
    <property type="match status" value="2"/>
</dbReference>
<evidence type="ECO:0000259" key="9">
    <source>
        <dbReference type="PROSITE" id="PS50090"/>
    </source>
</evidence>
<feature type="domain" description="Myb-like" evidence="9">
    <location>
        <begin position="9"/>
        <end position="61"/>
    </location>
</feature>
<keyword evidence="6" id="KW-0539">Nucleus</keyword>
<feature type="domain" description="HTH myb-type" evidence="10">
    <location>
        <begin position="62"/>
        <end position="116"/>
    </location>
</feature>
<keyword evidence="4" id="KW-0238">DNA-binding</keyword>
<dbReference type="SUPFAM" id="SSF55961">
    <property type="entry name" value="Bet v1-like"/>
    <property type="match status" value="1"/>
</dbReference>
<dbReference type="GO" id="GO:0080090">
    <property type="term" value="P:regulation of primary metabolic process"/>
    <property type="evidence" value="ECO:0007669"/>
    <property type="project" value="UniProtKB-ARBA"/>
</dbReference>
<dbReference type="PANTHER" id="PTHR47999:SF9">
    <property type="entry name" value="TRANSCRIPTION REPRESSOR MYB5-LIKE"/>
    <property type="match status" value="1"/>
</dbReference>
<evidence type="ECO:0000256" key="3">
    <source>
        <dbReference type="ARBA" id="ARBA00023015"/>
    </source>
</evidence>
<feature type="region of interest" description="Disordered" evidence="8">
    <location>
        <begin position="119"/>
        <end position="171"/>
    </location>
</feature>
<accession>A0ABD1WRZ5</accession>
<dbReference type="PROSITE" id="PS50090">
    <property type="entry name" value="MYB_LIKE"/>
    <property type="match status" value="2"/>
</dbReference>
<sequence length="401" mass="45012">MGRSPCCSKVGLRRGPWSTKEDTLLTNYIEQHGEGQWRSLPKKAGLLRCGKSCRLRWMNYLRPGIKRGNIDPDEEDLIIRLHSLLGNRWSLIAGRLPGRTDNEIKNYWNTHLLKKLKNAGIEPKDCPKQQKEPKSKKSIVSEPNAKQKKKEKKKINQEQEQEQEQEELPKTTVYLPKPIRVSSVFSRSNSVDSLFSGSSSNECDVGKYAKLDGTPSYLDWPLFELEDANYGVCGESSHQEFDFLDGFDMSLPHSESSNMLVLEQKELDINLYMNYMLSESDNISTLIGMGPCICGAHPSVRVATDAPIAIVWLVIRCFDNSQAYKHFLKSCHVISDGNVGTLLEVHVVSSLPAASSTKRLKILDDEKHVMSYSVVGGGHRLHNYHSVTTLHVEAVAVAMVG</sequence>
<evidence type="ECO:0000256" key="1">
    <source>
        <dbReference type="ARBA" id="ARBA00004123"/>
    </source>
</evidence>
<evidence type="ECO:0000256" key="5">
    <source>
        <dbReference type="ARBA" id="ARBA00023163"/>
    </source>
</evidence>
<dbReference type="CDD" id="cd00167">
    <property type="entry name" value="SANT"/>
    <property type="match status" value="2"/>
</dbReference>
<dbReference type="SMART" id="SM00717">
    <property type="entry name" value="SANT"/>
    <property type="match status" value="2"/>
</dbReference>